<evidence type="ECO:0000256" key="1">
    <source>
        <dbReference type="SAM" id="Coils"/>
    </source>
</evidence>
<feature type="region of interest" description="Disordered" evidence="2">
    <location>
        <begin position="1"/>
        <end position="81"/>
    </location>
</feature>
<evidence type="ECO:0000313" key="4">
    <source>
        <dbReference type="WBParaSite" id="maker-uti_cns_0002070-snap-gene-0.6-mRNA-1"/>
    </source>
</evidence>
<dbReference type="InterPro" id="IPR037847">
    <property type="entry name" value="GRAMDC4"/>
</dbReference>
<feature type="compositionally biased region" description="Polar residues" evidence="2">
    <location>
        <begin position="1"/>
        <end position="10"/>
    </location>
</feature>
<dbReference type="PANTHER" id="PTHR37402">
    <property type="entry name" value="GRAM DOMAIN-CONTAINING PROTEIN 4"/>
    <property type="match status" value="1"/>
</dbReference>
<feature type="coiled-coil region" evidence="1">
    <location>
        <begin position="99"/>
        <end position="133"/>
    </location>
</feature>
<dbReference type="PANTHER" id="PTHR37402:SF1">
    <property type="entry name" value="GRAM DOMAIN-CONTAINING PROTEIN 4"/>
    <property type="match status" value="1"/>
</dbReference>
<feature type="compositionally biased region" description="Basic residues" evidence="2">
    <location>
        <begin position="17"/>
        <end position="26"/>
    </location>
</feature>
<protein>
    <submittedName>
        <fullName evidence="4">PRT_C domain-containing protein</fullName>
    </submittedName>
</protein>
<evidence type="ECO:0000313" key="3">
    <source>
        <dbReference type="Proteomes" id="UP000095280"/>
    </source>
</evidence>
<dbReference type="GO" id="GO:0006915">
    <property type="term" value="P:apoptotic process"/>
    <property type="evidence" value="ECO:0007669"/>
    <property type="project" value="InterPro"/>
</dbReference>
<sequence>MSSPTPSGGATSLAGRLRNRLRRSVHHNVAGGSPAAPQLQFDDSASESGAGRPAKDCNDSEDSQSFDLVPQPAEQPHQQAPDLDDCAELSELLVTVADEEQLRAQLVSLAIENEALRAQANQAENDLVNRLRRQLSEERTARLRAETVAADVAAAAEAKPTAGGPLSRAVAGLRRRRQTRAARAAAAAAAAAAEVDSVAEGIEAAAAAVDEAEIESLDSDSDAVSEDSAPGPHRRRPESFCDRVKAWTARQLLDLMEDFQQPARPEQPSTAAVEEPQLSARRLKANASRFRRNAQPLSRCLRGLRGILQWRSPSYTTLVITHWAFEFNFVSDYEPVEDEDAADRERTVGTQVNMVVQVARKVQNLAGTVSDSMEKFKNLVTWRSQKHTQLLLNLLVVAFALSLVLPSTTCLKFASVYLGIKLFIIDALVARYPRLRRRFDGAVRLWRALPTDQQLGSVQVSEDVEKRAIADAAAAVRSGLFSAGLGGPAGSVARWQALRHLCKDGERSLPLPSWLKHGKLFLTRSFLCFERSKDRGKAKKRNLVIPLTMIRWIKKVILYTLQQQRRLKADLFQNFLNAAVLLQTKPFAWLPGGGMSIEVQIFGVEKPLTFGAIIGRDEVFESLMEAGKRAGLAWAAGVAPADAQQQPPQADPQLVQSVNQALLSDSDLED</sequence>
<accession>A0A1I8GHX1</accession>
<dbReference type="AlphaFoldDB" id="A0A1I8GHX1"/>
<reference evidence="4" key="1">
    <citation type="submission" date="2016-11" db="UniProtKB">
        <authorList>
            <consortium name="WormBaseParasite"/>
        </authorList>
    </citation>
    <scope>IDENTIFICATION</scope>
</reference>
<dbReference type="Gene3D" id="2.30.29.30">
    <property type="entry name" value="Pleckstrin-homology domain (PH domain)/Phosphotyrosine-binding domain (PTB)"/>
    <property type="match status" value="1"/>
</dbReference>
<name>A0A1I8GHX1_9PLAT</name>
<keyword evidence="1" id="KW-0175">Coiled coil</keyword>
<feature type="compositionally biased region" description="Low complexity" evidence="2">
    <location>
        <begin position="70"/>
        <end position="81"/>
    </location>
</feature>
<dbReference type="GO" id="GO:0034164">
    <property type="term" value="P:negative regulation of toll-like receptor 9 signaling pathway"/>
    <property type="evidence" value="ECO:0007669"/>
    <property type="project" value="TreeGrafter"/>
</dbReference>
<organism evidence="3 4">
    <name type="scientific">Macrostomum lignano</name>
    <dbReference type="NCBI Taxonomy" id="282301"/>
    <lineage>
        <taxon>Eukaryota</taxon>
        <taxon>Metazoa</taxon>
        <taxon>Spiralia</taxon>
        <taxon>Lophotrochozoa</taxon>
        <taxon>Platyhelminthes</taxon>
        <taxon>Rhabditophora</taxon>
        <taxon>Macrostomorpha</taxon>
        <taxon>Macrostomida</taxon>
        <taxon>Macrostomidae</taxon>
        <taxon>Macrostomum</taxon>
    </lineage>
</organism>
<evidence type="ECO:0000256" key="2">
    <source>
        <dbReference type="SAM" id="MobiDB-lite"/>
    </source>
</evidence>
<feature type="compositionally biased region" description="Acidic residues" evidence="2">
    <location>
        <begin position="213"/>
        <end position="225"/>
    </location>
</feature>
<dbReference type="WBParaSite" id="maker-uti_cns_0002070-snap-gene-0.6-mRNA-1">
    <property type="protein sequence ID" value="maker-uti_cns_0002070-snap-gene-0.6-mRNA-1"/>
    <property type="gene ID" value="maker-uti_cns_0002070-snap-gene-0.6"/>
</dbReference>
<keyword evidence="3" id="KW-1185">Reference proteome</keyword>
<dbReference type="Proteomes" id="UP000095280">
    <property type="component" value="Unplaced"/>
</dbReference>
<proteinExistence type="predicted"/>
<dbReference type="InterPro" id="IPR011993">
    <property type="entry name" value="PH-like_dom_sf"/>
</dbReference>
<feature type="region of interest" description="Disordered" evidence="2">
    <location>
        <begin position="213"/>
        <end position="238"/>
    </location>
</feature>